<evidence type="ECO:0000313" key="2">
    <source>
        <dbReference type="EMBL" id="VDP17402.1"/>
    </source>
</evidence>
<evidence type="ECO:0000256" key="1">
    <source>
        <dbReference type="SAM" id="MobiDB-lite"/>
    </source>
</evidence>
<dbReference type="WBParaSite" id="SBAD_0000879601-mRNA-1">
    <property type="protein sequence ID" value="SBAD_0000879601-mRNA-1"/>
    <property type="gene ID" value="SBAD_0000879601"/>
</dbReference>
<reference evidence="2 3" key="2">
    <citation type="submission" date="2018-11" db="EMBL/GenBank/DDBJ databases">
        <authorList>
            <consortium name="Pathogen Informatics"/>
        </authorList>
    </citation>
    <scope>NUCLEOTIDE SEQUENCE [LARGE SCALE GENOMIC DNA]</scope>
</reference>
<keyword evidence="3" id="KW-1185">Reference proteome</keyword>
<evidence type="ECO:0000313" key="3">
    <source>
        <dbReference type="Proteomes" id="UP000270296"/>
    </source>
</evidence>
<name>A0A183IXY8_9BILA</name>
<gene>
    <name evidence="2" type="ORF">SBAD_LOCUS8486</name>
</gene>
<organism evidence="4">
    <name type="scientific">Soboliphyme baturini</name>
    <dbReference type="NCBI Taxonomy" id="241478"/>
    <lineage>
        <taxon>Eukaryota</taxon>
        <taxon>Metazoa</taxon>
        <taxon>Ecdysozoa</taxon>
        <taxon>Nematoda</taxon>
        <taxon>Enoplea</taxon>
        <taxon>Dorylaimia</taxon>
        <taxon>Dioctophymatida</taxon>
        <taxon>Dioctophymatoidea</taxon>
        <taxon>Soboliphymatidae</taxon>
        <taxon>Soboliphyme</taxon>
    </lineage>
</organism>
<reference evidence="4" key="1">
    <citation type="submission" date="2016-06" db="UniProtKB">
        <authorList>
            <consortium name="WormBaseParasite"/>
        </authorList>
    </citation>
    <scope>IDENTIFICATION</scope>
</reference>
<accession>A0A183IXY8</accession>
<sequence length="135" mass="14582">MSSVPTGSGESYLASSLSSPSRSPLSQQRKTFSCSCTSSAFSKLAGSLKVPHYYGQGVINDGSAAIDSNGRQRWYSSLTNLLTAQRSNSKKVSNSPLFPFVRSFGHQLSFLRSPRFLLFNYGGFSSPPTCAQISH</sequence>
<dbReference type="EMBL" id="UZAM01011638">
    <property type="protein sequence ID" value="VDP17402.1"/>
    <property type="molecule type" value="Genomic_DNA"/>
</dbReference>
<dbReference type="Proteomes" id="UP000270296">
    <property type="component" value="Unassembled WGS sequence"/>
</dbReference>
<feature type="compositionally biased region" description="Low complexity" evidence="1">
    <location>
        <begin position="15"/>
        <end position="27"/>
    </location>
</feature>
<evidence type="ECO:0000313" key="4">
    <source>
        <dbReference type="WBParaSite" id="SBAD_0000879601-mRNA-1"/>
    </source>
</evidence>
<dbReference type="AlphaFoldDB" id="A0A183IXY8"/>
<feature type="region of interest" description="Disordered" evidence="1">
    <location>
        <begin position="1"/>
        <end position="27"/>
    </location>
</feature>
<protein>
    <submittedName>
        <fullName evidence="2 4">Uncharacterized protein</fullName>
    </submittedName>
</protein>
<proteinExistence type="predicted"/>